<dbReference type="Pfam" id="PF01627">
    <property type="entry name" value="Hpt"/>
    <property type="match status" value="1"/>
</dbReference>
<dbReference type="InterPro" id="IPR036061">
    <property type="entry name" value="CheW-like_dom_sf"/>
</dbReference>
<dbReference type="SMART" id="SM00448">
    <property type="entry name" value="REC"/>
    <property type="match status" value="1"/>
</dbReference>
<dbReference type="SUPFAM" id="SSF50341">
    <property type="entry name" value="CheW-like"/>
    <property type="match status" value="1"/>
</dbReference>
<dbReference type="Proteomes" id="UP001050975">
    <property type="component" value="Unassembled WGS sequence"/>
</dbReference>
<dbReference type="Gene3D" id="2.30.30.40">
    <property type="entry name" value="SH3 Domains"/>
    <property type="match status" value="1"/>
</dbReference>
<dbReference type="InterPro" id="IPR051315">
    <property type="entry name" value="Bact_Chemotaxis_CheA"/>
</dbReference>
<evidence type="ECO:0000256" key="3">
    <source>
        <dbReference type="ARBA" id="ARBA00022553"/>
    </source>
</evidence>
<keyword evidence="9" id="KW-0175">Coiled coil</keyword>
<feature type="modified residue" description="Phosphohistidine" evidence="7">
    <location>
        <position position="50"/>
    </location>
</feature>
<evidence type="ECO:0000259" key="12">
    <source>
        <dbReference type="PROSITE" id="PS50110"/>
    </source>
</evidence>
<dbReference type="AlphaFoldDB" id="A0AAV3X1P5"/>
<accession>A0AAV3X1P5</accession>
<dbReference type="GO" id="GO:0000155">
    <property type="term" value="F:phosphorelay sensor kinase activity"/>
    <property type="evidence" value="ECO:0007669"/>
    <property type="project" value="InterPro"/>
</dbReference>
<dbReference type="PANTHER" id="PTHR43395">
    <property type="entry name" value="SENSOR HISTIDINE KINASE CHEA"/>
    <property type="match status" value="1"/>
</dbReference>
<dbReference type="InterPro" id="IPR008207">
    <property type="entry name" value="Sig_transdc_His_kin_Hpt_dom"/>
</dbReference>
<dbReference type="Gene3D" id="3.40.50.2300">
    <property type="match status" value="1"/>
</dbReference>
<dbReference type="InterPro" id="IPR005467">
    <property type="entry name" value="His_kinase_dom"/>
</dbReference>
<dbReference type="SMART" id="SM00260">
    <property type="entry name" value="CheW"/>
    <property type="match status" value="1"/>
</dbReference>
<dbReference type="PRINTS" id="PR00344">
    <property type="entry name" value="BCTRLSENSOR"/>
</dbReference>
<dbReference type="InterPro" id="IPR004358">
    <property type="entry name" value="Sig_transdc_His_kin-like_C"/>
</dbReference>
<dbReference type="CDD" id="cd16916">
    <property type="entry name" value="HATPase_CheA-like"/>
    <property type="match status" value="1"/>
</dbReference>
<feature type="domain" description="Response regulatory" evidence="12">
    <location>
        <begin position="1021"/>
        <end position="1138"/>
    </location>
</feature>
<organism evidence="14 15">
    <name type="scientific">Microseira wollei NIES-4236</name>
    <dbReference type="NCBI Taxonomy" id="2530354"/>
    <lineage>
        <taxon>Bacteria</taxon>
        <taxon>Bacillati</taxon>
        <taxon>Cyanobacteriota</taxon>
        <taxon>Cyanophyceae</taxon>
        <taxon>Oscillatoriophycideae</taxon>
        <taxon>Aerosakkonematales</taxon>
        <taxon>Aerosakkonemataceae</taxon>
        <taxon>Microseira</taxon>
    </lineage>
</organism>
<dbReference type="Pfam" id="PF01584">
    <property type="entry name" value="CheW"/>
    <property type="match status" value="1"/>
</dbReference>
<feature type="domain" description="HPt" evidence="13">
    <location>
        <begin position="4"/>
        <end position="107"/>
    </location>
</feature>
<feature type="compositionally biased region" description="Basic and acidic residues" evidence="10">
    <location>
        <begin position="432"/>
        <end position="450"/>
    </location>
</feature>
<feature type="domain" description="Histidine kinase" evidence="11">
    <location>
        <begin position="585"/>
        <end position="827"/>
    </location>
</feature>
<dbReference type="InterPro" id="IPR004105">
    <property type="entry name" value="CheA-like_dim"/>
</dbReference>
<dbReference type="InterPro" id="IPR001789">
    <property type="entry name" value="Sig_transdc_resp-reg_receiver"/>
</dbReference>
<dbReference type="FunFam" id="3.30.565.10:FF:000016">
    <property type="entry name" value="Chemotaxis protein CheA, putative"/>
    <property type="match status" value="1"/>
</dbReference>
<comment type="caution">
    <text evidence="14">The sequence shown here is derived from an EMBL/GenBank/DDBJ whole genome shotgun (WGS) entry which is preliminary data.</text>
</comment>
<evidence type="ECO:0000256" key="9">
    <source>
        <dbReference type="SAM" id="Coils"/>
    </source>
</evidence>
<dbReference type="InterPro" id="IPR003594">
    <property type="entry name" value="HATPase_dom"/>
</dbReference>
<evidence type="ECO:0000256" key="6">
    <source>
        <dbReference type="ARBA" id="ARBA00023012"/>
    </source>
</evidence>
<feature type="coiled-coil region" evidence="9">
    <location>
        <begin position="587"/>
        <end position="642"/>
    </location>
</feature>
<evidence type="ECO:0000256" key="7">
    <source>
        <dbReference type="PROSITE-ProRule" id="PRU00110"/>
    </source>
</evidence>
<evidence type="ECO:0000313" key="15">
    <source>
        <dbReference type="Proteomes" id="UP001050975"/>
    </source>
</evidence>
<dbReference type="CDD" id="cd00088">
    <property type="entry name" value="HPT"/>
    <property type="match status" value="1"/>
</dbReference>
<dbReference type="GO" id="GO:0006935">
    <property type="term" value="P:chemotaxis"/>
    <property type="evidence" value="ECO:0007669"/>
    <property type="project" value="InterPro"/>
</dbReference>
<evidence type="ECO:0000313" key="14">
    <source>
        <dbReference type="EMBL" id="GET36662.1"/>
    </source>
</evidence>
<dbReference type="SMART" id="SM01231">
    <property type="entry name" value="H-kinase_dim"/>
    <property type="match status" value="1"/>
</dbReference>
<keyword evidence="5 14" id="KW-0418">Kinase</keyword>
<dbReference type="SUPFAM" id="SSF52172">
    <property type="entry name" value="CheY-like"/>
    <property type="match status" value="1"/>
</dbReference>
<dbReference type="InterPro" id="IPR036641">
    <property type="entry name" value="HPT_dom_sf"/>
</dbReference>
<evidence type="ECO:0000259" key="13">
    <source>
        <dbReference type="PROSITE" id="PS50894"/>
    </source>
</evidence>
<gene>
    <name evidence="14" type="ORF">MiSe_14140</name>
</gene>
<dbReference type="SMART" id="SM00387">
    <property type="entry name" value="HATPase_c"/>
    <property type="match status" value="1"/>
</dbReference>
<dbReference type="PROSITE" id="PS50109">
    <property type="entry name" value="HIS_KIN"/>
    <property type="match status" value="1"/>
</dbReference>
<feature type="modified residue" description="4-aspartylphosphate" evidence="8">
    <location>
        <position position="1071"/>
    </location>
</feature>
<dbReference type="Gene3D" id="3.30.565.10">
    <property type="entry name" value="Histidine kinase-like ATPase, C-terminal domain"/>
    <property type="match status" value="1"/>
</dbReference>
<reference evidence="14" key="1">
    <citation type="submission" date="2019-10" db="EMBL/GenBank/DDBJ databases">
        <title>Draft genome sequece of Microseira wollei NIES-4236.</title>
        <authorList>
            <person name="Yamaguchi H."/>
            <person name="Suzuki S."/>
            <person name="Kawachi M."/>
        </authorList>
    </citation>
    <scope>NUCLEOTIDE SEQUENCE</scope>
    <source>
        <strain evidence="14">NIES-4236</strain>
    </source>
</reference>
<evidence type="ECO:0000256" key="1">
    <source>
        <dbReference type="ARBA" id="ARBA00000085"/>
    </source>
</evidence>
<dbReference type="EMBL" id="BLAY01000016">
    <property type="protein sequence ID" value="GET36662.1"/>
    <property type="molecule type" value="Genomic_DNA"/>
</dbReference>
<keyword evidence="6" id="KW-0902">Two-component regulatory system</keyword>
<keyword evidence="4" id="KW-0808">Transferase</keyword>
<keyword evidence="3 8" id="KW-0597">Phosphoprotein</keyword>
<dbReference type="PANTHER" id="PTHR43395:SF1">
    <property type="entry name" value="CHEMOTAXIS PROTEIN CHEA"/>
    <property type="match status" value="1"/>
</dbReference>
<name>A0AAV3X1P5_9CYAN</name>
<dbReference type="Pfam" id="PF02518">
    <property type="entry name" value="HATPase_c"/>
    <property type="match status" value="1"/>
</dbReference>
<dbReference type="SMART" id="SM00073">
    <property type="entry name" value="HPT"/>
    <property type="match status" value="1"/>
</dbReference>
<dbReference type="PROSITE" id="PS50110">
    <property type="entry name" value="RESPONSE_REGULATORY"/>
    <property type="match status" value="1"/>
</dbReference>
<sequence length="1141" mass="127387">MSYDTDIRQQAYQYFVQEAPELLQALEQDLFSLAEERTIVKVHNLMRTTHTLKGAAANVGLETIKTIAHHLEDVFKALYNPDVVIDAELEALLLQGYECLRLPLMAEMTGGYVNNDEVTERAVSVFAQLQEKLGDYFDRETPIPTSVELGFDITQSIFEVGVKQRLESLAAVLLNNSDPTQVASALREQAEIFVGLAESLNLPGFGAIASRTLAALDAHPLDAHRVLEVALKDFQAGWDAVVSGDRTFGGEPSLELQQLAETIEEFQTADNSEYLNPFKTSFFDLVEFKSLEDTERIETNLFANTSQANDPVIIEDDPWEIEDNFTESDGEYETFDSEKYGYLDESEIVIEIETEDFPESTLAPNDESTELEIEEILIDSNVREIKHGELSNCGDESKAGIAPENTEDLDLSKSALPPSLTEVFGNFIEKAEDADSKTESAPELPNENKDYNSNLPSLNTAPSNPISSLKLHPSPVPNSPPKVKIPRSIVRVDLELLERLSHMGGELLINHNRQANINEQLQAALAQLRWRHRRHQQTTNQLRDWSDRLLSIQTNNTKENFPNYQLPITHYPSPITSNFDSLELDRYSELHLLLQSLLEEMVQLEEASDSIDLLTTQSAQILEKQRRLLNTVQDDMQEARMSPLGDIFSRFSRLLQQLSIAHKKPVQLTLLGTDVLVDRSLTEKLYDPLLHLVRNAFDHGIEPAEIRAERGKESTGKIEIRAYHQGNQTIIEVRDDGGGIDCDRVRQRAVELHWMSAEQASNLSEDEILDLLFQPGFSTVSKLSDLSGRGVGLDVVRTQMQALSGAVIVRSQPQKGTTFLLQFPLSLTMAKLMICEAGGAVYALLSDAIEQILIPKSDQIKHNNGQRVLHLKQGGIQSIVPAYTMTDLLGISSKELSSAKNGQQKNPMLLLRQRSQTGLWEGAELVGLEIDQILGEQELVIRPLGKAIAPPSYVYGGSTLADARLTLVIDSTALVNSWLNQLGGKLHISDFRFQIESKNYALNLQSESSNLQLKQLPAAKVVLVVDDSISVRQTLALTLQKAGYKVLQAQNGREAIQQLQHHPEIRLVICDIEMPSMNGFEFLSYCRQDGVLAKLPIVMLTSRTAEKHRCLACELGALGYFNKPFREEEILRAIAALIEQN</sequence>
<protein>
    <recommendedName>
        <fullName evidence="2">histidine kinase</fullName>
        <ecNumber evidence="2">2.7.13.3</ecNumber>
    </recommendedName>
</protein>
<feature type="region of interest" description="Disordered" evidence="10">
    <location>
        <begin position="432"/>
        <end position="484"/>
    </location>
</feature>
<dbReference type="SUPFAM" id="SSF47226">
    <property type="entry name" value="Histidine-containing phosphotransfer domain, HPT domain"/>
    <property type="match status" value="1"/>
</dbReference>
<keyword evidence="15" id="KW-1185">Reference proteome</keyword>
<evidence type="ECO:0000259" key="11">
    <source>
        <dbReference type="PROSITE" id="PS50109"/>
    </source>
</evidence>
<dbReference type="GO" id="GO:0005737">
    <property type="term" value="C:cytoplasm"/>
    <property type="evidence" value="ECO:0007669"/>
    <property type="project" value="InterPro"/>
</dbReference>
<evidence type="ECO:0000256" key="5">
    <source>
        <dbReference type="ARBA" id="ARBA00022777"/>
    </source>
</evidence>
<dbReference type="InterPro" id="IPR036890">
    <property type="entry name" value="HATPase_C_sf"/>
</dbReference>
<dbReference type="EC" id="2.7.13.3" evidence="2"/>
<dbReference type="Gene3D" id="1.20.120.160">
    <property type="entry name" value="HPT domain"/>
    <property type="match status" value="1"/>
</dbReference>
<dbReference type="InterPro" id="IPR011006">
    <property type="entry name" value="CheY-like_superfamily"/>
</dbReference>
<dbReference type="RefSeq" id="WP_226576731.1">
    <property type="nucleotide sequence ID" value="NZ_BLAY01000016.1"/>
</dbReference>
<evidence type="ECO:0000256" key="8">
    <source>
        <dbReference type="PROSITE-ProRule" id="PRU00169"/>
    </source>
</evidence>
<dbReference type="Pfam" id="PF00072">
    <property type="entry name" value="Response_reg"/>
    <property type="match status" value="1"/>
</dbReference>
<dbReference type="SUPFAM" id="SSF55874">
    <property type="entry name" value="ATPase domain of HSP90 chaperone/DNA topoisomerase II/histidine kinase"/>
    <property type="match status" value="1"/>
</dbReference>
<proteinExistence type="predicted"/>
<comment type="catalytic activity">
    <reaction evidence="1">
        <text>ATP + protein L-histidine = ADP + protein N-phospho-L-histidine.</text>
        <dbReference type="EC" id="2.7.13.3"/>
    </reaction>
</comment>
<dbReference type="PROSITE" id="PS50894">
    <property type="entry name" value="HPT"/>
    <property type="match status" value="1"/>
</dbReference>
<feature type="compositionally biased region" description="Polar residues" evidence="10">
    <location>
        <begin position="451"/>
        <end position="467"/>
    </location>
</feature>
<evidence type="ECO:0000256" key="10">
    <source>
        <dbReference type="SAM" id="MobiDB-lite"/>
    </source>
</evidence>
<evidence type="ECO:0000256" key="4">
    <source>
        <dbReference type="ARBA" id="ARBA00022679"/>
    </source>
</evidence>
<dbReference type="InterPro" id="IPR002545">
    <property type="entry name" value="CheW-lke_dom"/>
</dbReference>
<evidence type="ECO:0000256" key="2">
    <source>
        <dbReference type="ARBA" id="ARBA00012438"/>
    </source>
</evidence>